<keyword evidence="4" id="KW-1185">Reference proteome</keyword>
<dbReference type="Proteomes" id="UP000790347">
    <property type="component" value="Unassembled WGS sequence"/>
</dbReference>
<dbReference type="EMBL" id="ASGP02000004">
    <property type="protein sequence ID" value="KAH9511226.1"/>
    <property type="molecule type" value="Genomic_DNA"/>
</dbReference>
<reference evidence="3" key="2">
    <citation type="journal article" date="2022" name="Res Sq">
        <title>Comparative Genomics Reveals Insights into the Divergent Evolution of Astigmatic Mites and Household Pest Adaptations.</title>
        <authorList>
            <person name="Xiong Q."/>
            <person name="Wan A.T.-Y."/>
            <person name="Liu X.-Y."/>
            <person name="Fung C.S.-H."/>
            <person name="Xiao X."/>
            <person name="Malainual N."/>
            <person name="Hou J."/>
            <person name="Wang L."/>
            <person name="Wang M."/>
            <person name="Yang K."/>
            <person name="Cui Y."/>
            <person name="Leung E."/>
            <person name="Nong W."/>
            <person name="Shin S.-K."/>
            <person name="Au S."/>
            <person name="Jeong K.Y."/>
            <person name="Chew F.T."/>
            <person name="Hui J."/>
            <person name="Leung T.F."/>
            <person name="Tungtrongchitr A."/>
            <person name="Zhong N."/>
            <person name="Liu Z."/>
            <person name="Tsui S."/>
        </authorList>
    </citation>
    <scope>NUCLEOTIDE SEQUENCE</scope>
    <source>
        <strain evidence="3">Derf</strain>
        <tissue evidence="3">Whole organism</tissue>
    </source>
</reference>
<keyword evidence="2" id="KW-0812">Transmembrane</keyword>
<organism evidence="3 4">
    <name type="scientific">Dermatophagoides farinae</name>
    <name type="common">American house dust mite</name>
    <dbReference type="NCBI Taxonomy" id="6954"/>
    <lineage>
        <taxon>Eukaryota</taxon>
        <taxon>Metazoa</taxon>
        <taxon>Ecdysozoa</taxon>
        <taxon>Arthropoda</taxon>
        <taxon>Chelicerata</taxon>
        <taxon>Arachnida</taxon>
        <taxon>Acari</taxon>
        <taxon>Acariformes</taxon>
        <taxon>Sarcoptiformes</taxon>
        <taxon>Astigmata</taxon>
        <taxon>Psoroptidia</taxon>
        <taxon>Analgoidea</taxon>
        <taxon>Pyroglyphidae</taxon>
        <taxon>Dermatophagoidinae</taxon>
        <taxon>Dermatophagoides</taxon>
    </lineage>
</organism>
<proteinExistence type="predicted"/>
<evidence type="ECO:0000256" key="1">
    <source>
        <dbReference type="SAM" id="MobiDB-lite"/>
    </source>
</evidence>
<dbReference type="AlphaFoldDB" id="A0A922HX62"/>
<feature type="region of interest" description="Disordered" evidence="1">
    <location>
        <begin position="198"/>
        <end position="249"/>
    </location>
</feature>
<feature type="transmembrane region" description="Helical" evidence="2">
    <location>
        <begin position="159"/>
        <end position="181"/>
    </location>
</feature>
<feature type="compositionally biased region" description="Low complexity" evidence="1">
    <location>
        <begin position="227"/>
        <end position="239"/>
    </location>
</feature>
<comment type="caution">
    <text evidence="3">The sequence shown here is derived from an EMBL/GenBank/DDBJ whole genome shotgun (WGS) entry which is preliminary data.</text>
</comment>
<evidence type="ECO:0000313" key="3">
    <source>
        <dbReference type="EMBL" id="KAH9511226.1"/>
    </source>
</evidence>
<accession>A0A922HX62</accession>
<protein>
    <submittedName>
        <fullName evidence="3">Uncharacterized protein</fullName>
    </submittedName>
</protein>
<keyword evidence="2" id="KW-1133">Transmembrane helix</keyword>
<keyword evidence="2" id="KW-0472">Membrane</keyword>
<evidence type="ECO:0000313" key="4">
    <source>
        <dbReference type="Proteomes" id="UP000790347"/>
    </source>
</evidence>
<sequence length="249" mass="28832">MVWQTIASWTKTAWNWLVQGGRLLNDAVNVYQAVEDIYFKGQPPPTPILPEYDRDKLDQLYNGRQPITESECMSIFGKQFQTMSDQQPPEWLGKCCLDEPRIYCKCFNQIKTTHTLLLSCPYLMEKKFDATCHHLNNATQNTNIGFHDQLYSSSIANRYILFIFITLFLVIFDIVLLIFIIRMMRSLRTIVDANDDDDDDGNLDDHDEKTKTITNKTTDNSNDKSIVKNNNNNNNNNNKNVEKMSIISV</sequence>
<name>A0A922HX62_DERFA</name>
<reference evidence="3" key="1">
    <citation type="submission" date="2013-05" db="EMBL/GenBank/DDBJ databases">
        <authorList>
            <person name="Yim A.K.Y."/>
            <person name="Chan T.F."/>
            <person name="Ji K.M."/>
            <person name="Liu X.Y."/>
            <person name="Zhou J.W."/>
            <person name="Li R.Q."/>
            <person name="Yang K.Y."/>
            <person name="Li J."/>
            <person name="Li M."/>
            <person name="Law P.T.W."/>
            <person name="Wu Y.L."/>
            <person name="Cai Z.L."/>
            <person name="Qin H."/>
            <person name="Bao Y."/>
            <person name="Leung R.K.K."/>
            <person name="Ng P.K.S."/>
            <person name="Zou J."/>
            <person name="Zhong X.J."/>
            <person name="Ran P.X."/>
            <person name="Zhong N.S."/>
            <person name="Liu Z.G."/>
            <person name="Tsui S.K.W."/>
        </authorList>
    </citation>
    <scope>NUCLEOTIDE SEQUENCE</scope>
    <source>
        <strain evidence="3">Derf</strain>
        <tissue evidence="3">Whole organism</tissue>
    </source>
</reference>
<gene>
    <name evidence="3" type="ORF">DERF_009697</name>
</gene>
<evidence type="ECO:0000256" key="2">
    <source>
        <dbReference type="SAM" id="Phobius"/>
    </source>
</evidence>